<evidence type="ECO:0000259" key="1">
    <source>
        <dbReference type="Pfam" id="PF24880"/>
    </source>
</evidence>
<comment type="caution">
    <text evidence="2">The sequence shown here is derived from an EMBL/GenBank/DDBJ whole genome shotgun (WGS) entry which is preliminary data.</text>
</comment>
<proteinExistence type="predicted"/>
<protein>
    <recommendedName>
        <fullName evidence="1">DUF7738 domain-containing protein</fullName>
    </recommendedName>
</protein>
<reference evidence="2 3" key="1">
    <citation type="submission" date="2019-03" db="EMBL/GenBank/DDBJ databases">
        <title>Genomic Encyclopedia of Type Strains, Phase IV (KMG-IV): sequencing the most valuable type-strain genomes for metagenomic binning, comparative biology and taxonomic classification.</title>
        <authorList>
            <person name="Goeker M."/>
        </authorList>
    </citation>
    <scope>NUCLEOTIDE SEQUENCE [LARGE SCALE GENOMIC DNA]</scope>
    <source>
        <strain evidence="2 3">DSM 14836</strain>
    </source>
</reference>
<evidence type="ECO:0000313" key="2">
    <source>
        <dbReference type="EMBL" id="TCP22352.1"/>
    </source>
</evidence>
<organism evidence="2 3">
    <name type="scientific">Tenacibaculum skagerrakense</name>
    <dbReference type="NCBI Taxonomy" id="186571"/>
    <lineage>
        <taxon>Bacteria</taxon>
        <taxon>Pseudomonadati</taxon>
        <taxon>Bacteroidota</taxon>
        <taxon>Flavobacteriia</taxon>
        <taxon>Flavobacteriales</taxon>
        <taxon>Flavobacteriaceae</taxon>
        <taxon>Tenacibaculum</taxon>
    </lineage>
</organism>
<gene>
    <name evidence="2" type="ORF">EV195_1121</name>
</gene>
<dbReference type="Proteomes" id="UP000294564">
    <property type="component" value="Unassembled WGS sequence"/>
</dbReference>
<dbReference type="EMBL" id="SLXM01000012">
    <property type="protein sequence ID" value="TCP22352.1"/>
    <property type="molecule type" value="Genomic_DNA"/>
</dbReference>
<sequence>MNEKLLLKLSQLFIHKYVVHNQKKRMKRILFTLTLLLVISFSNAQKIEVDSTNILTYNGKKVTLDLTPDELKKVFGKPDRITLKHNIIWTYDKLGFMVYVKPETFKINNITINFKKESFDFSPKELFKGELIIYGSNITEFTNFIELKSIETNAKKRNMGNVYGIKSLKHSIWFFKSEKIKSELSGCEINLI</sequence>
<evidence type="ECO:0000313" key="3">
    <source>
        <dbReference type="Proteomes" id="UP000294564"/>
    </source>
</evidence>
<dbReference type="InterPro" id="IPR056640">
    <property type="entry name" value="DUF7738"/>
</dbReference>
<accession>A0A4R2NLN1</accession>
<name>A0A4R2NLN1_9FLAO</name>
<feature type="domain" description="DUF7738" evidence="1">
    <location>
        <begin position="47"/>
        <end position="146"/>
    </location>
</feature>
<dbReference type="AlphaFoldDB" id="A0A4R2NLN1"/>
<keyword evidence="3" id="KW-1185">Reference proteome</keyword>
<dbReference type="Pfam" id="PF24880">
    <property type="entry name" value="DUF7738"/>
    <property type="match status" value="1"/>
</dbReference>